<sequence>MKLSNSFLLTILLVSCYCLTLSSAKNVKHTTYDDQLQRMVYDDAQFTINTTATCTTCTGNLTYWCASSSNCLTALTSNITLASFPQCGDGWCSGSSCQCDAVCLNSFWPCSGTVGGMILLMAIYGAILAFGAKIISDGSELLMEVIDAGIIGGLLLPLLSAFPDAMIIIMSGAFSSDPQTQLAVGIGTLAGSTIMLLTIPWSASMVLARCDLKDNGNGAAIDNKCSSFSLTKTGVTVDDDTPTNAKIMILTSISYLIVQGVAFAYLKDPERGQGVEKWFALVGFIICFALLILYSVYQVVSPKLQEKKIAEAKRQYLTKQTIHHFIHNLNIMSRKRTESKSPSITGNNNTGESDEHSPLIQDEHQKLPVDVKGMGLKWKANAKKKALAKEQEAEASTSIQVKEEEPVEKEEEKPASEEVHNKKKTIIHGSILLAIGSVMVSVFSDPMVDVITDFGTKLDINLFFISFIVTPFCSNASELISSLIFASKKRKQNSSLTYSALYGSATMNNTLCLGIFFALVYFRDLTWEFSAETVTILFVTVCVGLIGSLKKTMKLYLAPLVLSLYPFSLVIVYLLETFAHWQ</sequence>
<feature type="transmembrane region" description="Helical" evidence="8">
    <location>
        <begin position="529"/>
        <end position="549"/>
    </location>
</feature>
<dbReference type="Proteomes" id="UP000007797">
    <property type="component" value="Unassembled WGS sequence"/>
</dbReference>
<dbReference type="PANTHER" id="PTHR31503">
    <property type="entry name" value="VACUOLAR CALCIUM ION TRANSPORTER"/>
    <property type="match status" value="1"/>
</dbReference>
<evidence type="ECO:0000256" key="3">
    <source>
        <dbReference type="ARBA" id="ARBA00022692"/>
    </source>
</evidence>
<feature type="chain" id="PRO_5003315461" description="Sodium/calcium exchanger membrane region domain-containing protein" evidence="9">
    <location>
        <begin position="25"/>
        <end position="582"/>
    </location>
</feature>
<dbReference type="AlphaFoldDB" id="F4PMJ4"/>
<feature type="transmembrane region" description="Helical" evidence="8">
    <location>
        <begin position="278"/>
        <end position="297"/>
    </location>
</feature>
<evidence type="ECO:0000256" key="8">
    <source>
        <dbReference type="SAM" id="Phobius"/>
    </source>
</evidence>
<evidence type="ECO:0000256" key="5">
    <source>
        <dbReference type="ARBA" id="ARBA00023065"/>
    </source>
</evidence>
<dbReference type="GO" id="GO:0006874">
    <property type="term" value="P:intracellular calcium ion homeostasis"/>
    <property type="evidence" value="ECO:0007669"/>
    <property type="project" value="TreeGrafter"/>
</dbReference>
<organism evidence="11 12">
    <name type="scientific">Cavenderia fasciculata</name>
    <name type="common">Slime mold</name>
    <name type="synonym">Dictyostelium fasciculatum</name>
    <dbReference type="NCBI Taxonomy" id="261658"/>
    <lineage>
        <taxon>Eukaryota</taxon>
        <taxon>Amoebozoa</taxon>
        <taxon>Evosea</taxon>
        <taxon>Eumycetozoa</taxon>
        <taxon>Dictyostelia</taxon>
        <taxon>Acytosteliales</taxon>
        <taxon>Cavenderiaceae</taxon>
        <taxon>Cavenderia</taxon>
    </lineage>
</organism>
<dbReference type="GO" id="GO:0015369">
    <property type="term" value="F:calcium:proton antiporter activity"/>
    <property type="evidence" value="ECO:0007669"/>
    <property type="project" value="TreeGrafter"/>
</dbReference>
<feature type="transmembrane region" description="Helical" evidence="8">
    <location>
        <begin position="463"/>
        <end position="486"/>
    </location>
</feature>
<protein>
    <recommendedName>
        <fullName evidence="10">Sodium/calcium exchanger membrane region domain-containing protein</fullName>
    </recommendedName>
</protein>
<accession>F4PMJ4</accession>
<dbReference type="OrthoDB" id="26525at2759"/>
<feature type="transmembrane region" description="Helical" evidence="8">
    <location>
        <begin position="498"/>
        <end position="523"/>
    </location>
</feature>
<evidence type="ECO:0000256" key="7">
    <source>
        <dbReference type="SAM" id="MobiDB-lite"/>
    </source>
</evidence>
<dbReference type="InterPro" id="IPR004713">
    <property type="entry name" value="CaH_exchang"/>
</dbReference>
<dbReference type="RefSeq" id="XP_004361492.1">
    <property type="nucleotide sequence ID" value="XM_004361435.1"/>
</dbReference>
<evidence type="ECO:0000259" key="10">
    <source>
        <dbReference type="Pfam" id="PF01699"/>
    </source>
</evidence>
<feature type="transmembrane region" description="Helical" evidence="8">
    <location>
        <begin position="556"/>
        <end position="575"/>
    </location>
</feature>
<dbReference type="GO" id="GO:0012505">
    <property type="term" value="C:endomembrane system"/>
    <property type="evidence" value="ECO:0007669"/>
    <property type="project" value="UniProtKB-SubCell"/>
</dbReference>
<gene>
    <name evidence="11" type="ORF">DFA_05775</name>
</gene>
<evidence type="ECO:0000313" key="12">
    <source>
        <dbReference type="Proteomes" id="UP000007797"/>
    </source>
</evidence>
<evidence type="ECO:0000256" key="6">
    <source>
        <dbReference type="ARBA" id="ARBA00023136"/>
    </source>
</evidence>
<keyword evidence="2" id="KW-0813">Transport</keyword>
<keyword evidence="9" id="KW-0732">Signal</keyword>
<evidence type="ECO:0000256" key="2">
    <source>
        <dbReference type="ARBA" id="ARBA00022448"/>
    </source>
</evidence>
<dbReference type="KEGG" id="dfa:DFA_05775"/>
<feature type="transmembrane region" description="Helical" evidence="8">
    <location>
        <begin position="106"/>
        <end position="129"/>
    </location>
</feature>
<keyword evidence="6 8" id="KW-0472">Membrane</keyword>
<dbReference type="OMA" id="HTMKFLS"/>
<dbReference type="Pfam" id="PF01699">
    <property type="entry name" value="Na_Ca_ex"/>
    <property type="match status" value="1"/>
</dbReference>
<dbReference type="GO" id="GO:0016020">
    <property type="term" value="C:membrane"/>
    <property type="evidence" value="ECO:0007669"/>
    <property type="project" value="InterPro"/>
</dbReference>
<feature type="domain" description="Sodium/calcium exchanger membrane region" evidence="10">
    <location>
        <begin position="431"/>
        <end position="573"/>
    </location>
</feature>
<reference evidence="12" key="1">
    <citation type="journal article" date="2011" name="Genome Res.">
        <title>Phylogeny-wide analysis of social amoeba genomes highlights ancient origins for complex intercellular communication.</title>
        <authorList>
            <person name="Heidel A.J."/>
            <person name="Lawal H.M."/>
            <person name="Felder M."/>
            <person name="Schilde C."/>
            <person name="Helps N.R."/>
            <person name="Tunggal B."/>
            <person name="Rivero F."/>
            <person name="John U."/>
            <person name="Schleicher M."/>
            <person name="Eichinger L."/>
            <person name="Platzer M."/>
            <person name="Noegel A.A."/>
            <person name="Schaap P."/>
            <person name="Gloeckner G."/>
        </authorList>
    </citation>
    <scope>NUCLEOTIDE SEQUENCE [LARGE SCALE GENOMIC DNA]</scope>
    <source>
        <strain evidence="12">SH3</strain>
    </source>
</reference>
<evidence type="ECO:0000256" key="1">
    <source>
        <dbReference type="ARBA" id="ARBA00004127"/>
    </source>
</evidence>
<evidence type="ECO:0000313" key="11">
    <source>
        <dbReference type="EMBL" id="EGG23641.1"/>
    </source>
</evidence>
<dbReference type="PROSITE" id="PS51257">
    <property type="entry name" value="PROKAR_LIPOPROTEIN"/>
    <property type="match status" value="1"/>
</dbReference>
<proteinExistence type="predicted"/>
<dbReference type="GeneID" id="14875789"/>
<feature type="compositionally biased region" description="Basic and acidic residues" evidence="7">
    <location>
        <begin position="410"/>
        <end position="419"/>
    </location>
</feature>
<comment type="subcellular location">
    <subcellularLocation>
        <location evidence="1">Endomembrane system</location>
        <topology evidence="1">Multi-pass membrane protein</topology>
    </subcellularLocation>
</comment>
<keyword evidence="12" id="KW-1185">Reference proteome</keyword>
<dbReference type="EMBL" id="GL883008">
    <property type="protein sequence ID" value="EGG23641.1"/>
    <property type="molecule type" value="Genomic_DNA"/>
</dbReference>
<name>F4PMJ4_CACFS</name>
<keyword evidence="3 8" id="KW-0812">Transmembrane</keyword>
<feature type="transmembrane region" description="Helical" evidence="8">
    <location>
        <begin position="247"/>
        <end position="266"/>
    </location>
</feature>
<dbReference type="InterPro" id="IPR004837">
    <property type="entry name" value="NaCa_Exmemb"/>
</dbReference>
<feature type="region of interest" description="Disordered" evidence="7">
    <location>
        <begin position="336"/>
        <end position="358"/>
    </location>
</feature>
<evidence type="ECO:0000256" key="4">
    <source>
        <dbReference type="ARBA" id="ARBA00022989"/>
    </source>
</evidence>
<feature type="transmembrane region" description="Helical" evidence="8">
    <location>
        <begin position="425"/>
        <end position="443"/>
    </location>
</feature>
<evidence type="ECO:0000256" key="9">
    <source>
        <dbReference type="SAM" id="SignalP"/>
    </source>
</evidence>
<keyword evidence="4 8" id="KW-1133">Transmembrane helix</keyword>
<feature type="transmembrane region" description="Helical" evidence="8">
    <location>
        <begin position="182"/>
        <end position="203"/>
    </location>
</feature>
<feature type="transmembrane region" description="Helical" evidence="8">
    <location>
        <begin position="141"/>
        <end position="162"/>
    </location>
</feature>
<feature type="region of interest" description="Disordered" evidence="7">
    <location>
        <begin position="389"/>
        <end position="419"/>
    </location>
</feature>
<dbReference type="PANTHER" id="PTHR31503:SF36">
    <property type="entry name" value="SODIUM_CALCIUM EXCHANGER MEMBRANE REGION DOMAIN-CONTAINING PROTEIN"/>
    <property type="match status" value="1"/>
</dbReference>
<feature type="compositionally biased region" description="Polar residues" evidence="7">
    <location>
        <begin position="340"/>
        <end position="351"/>
    </location>
</feature>
<keyword evidence="5" id="KW-0406">Ion transport</keyword>
<feature type="signal peptide" evidence="9">
    <location>
        <begin position="1"/>
        <end position="24"/>
    </location>
</feature>